<dbReference type="AlphaFoldDB" id="A0A837GAC6"/>
<sequence length="103" mass="11693">MNPNTIDIMEMRESAEEASDILKIMAHPVRLMILCQLTQGEIGVGELQSNSLLSQSAFSQHLTVLRKNNLIKARKVSQQVFYSLADSRIEALIQCFHSVFCRR</sequence>
<dbReference type="Pfam" id="PF01022">
    <property type="entry name" value="HTH_5"/>
    <property type="match status" value="1"/>
</dbReference>
<dbReference type="InterPro" id="IPR051081">
    <property type="entry name" value="HTH_MetalResp_TranReg"/>
</dbReference>
<organism evidence="4">
    <name type="scientific">Vibrio coralliilyticus</name>
    <dbReference type="NCBI Taxonomy" id="190893"/>
    <lineage>
        <taxon>Bacteria</taxon>
        <taxon>Pseudomonadati</taxon>
        <taxon>Pseudomonadota</taxon>
        <taxon>Gammaproteobacteria</taxon>
        <taxon>Vibrionales</taxon>
        <taxon>Vibrionaceae</taxon>
        <taxon>Vibrio</taxon>
    </lineage>
</organism>
<dbReference type="NCBIfam" id="NF033788">
    <property type="entry name" value="HTH_metalloreg"/>
    <property type="match status" value="1"/>
</dbReference>
<evidence type="ECO:0000256" key="2">
    <source>
        <dbReference type="ARBA" id="ARBA00023125"/>
    </source>
</evidence>
<comment type="caution">
    <text evidence="4">The sequence shown here is derived from an EMBL/GenBank/DDBJ whole genome shotgun (WGS) entry which is preliminary data.</text>
</comment>
<keyword evidence="2" id="KW-0238">DNA-binding</keyword>
<dbReference type="PANTHER" id="PTHR33154">
    <property type="entry name" value="TRANSCRIPTIONAL REGULATOR, ARSR FAMILY"/>
    <property type="match status" value="1"/>
</dbReference>
<proteinExistence type="predicted"/>
<dbReference type="GO" id="GO:0003677">
    <property type="term" value="F:DNA binding"/>
    <property type="evidence" value="ECO:0007669"/>
    <property type="project" value="UniProtKB-KW"/>
</dbReference>
<gene>
    <name evidence="4" type="ORF">TW71_05195</name>
</gene>
<evidence type="ECO:0000256" key="3">
    <source>
        <dbReference type="ARBA" id="ARBA00023163"/>
    </source>
</evidence>
<dbReference type="InterPro" id="IPR001845">
    <property type="entry name" value="HTH_ArsR_DNA-bd_dom"/>
</dbReference>
<dbReference type="SMART" id="SM00418">
    <property type="entry name" value="HTH_ARSR"/>
    <property type="match status" value="1"/>
</dbReference>
<dbReference type="InterPro" id="IPR036390">
    <property type="entry name" value="WH_DNA-bd_sf"/>
</dbReference>
<keyword evidence="1" id="KW-0805">Transcription regulation</keyword>
<evidence type="ECO:0000256" key="1">
    <source>
        <dbReference type="ARBA" id="ARBA00023015"/>
    </source>
</evidence>
<dbReference type="PROSITE" id="PS50987">
    <property type="entry name" value="HTH_ARSR_2"/>
    <property type="match status" value="1"/>
</dbReference>
<dbReference type="CDD" id="cd00090">
    <property type="entry name" value="HTH_ARSR"/>
    <property type="match status" value="1"/>
</dbReference>
<dbReference type="GO" id="GO:0003700">
    <property type="term" value="F:DNA-binding transcription factor activity"/>
    <property type="evidence" value="ECO:0007669"/>
    <property type="project" value="InterPro"/>
</dbReference>
<protein>
    <submittedName>
        <fullName evidence="4">ArsR family transcriptional regulator</fullName>
    </submittedName>
</protein>
<dbReference type="SUPFAM" id="SSF46785">
    <property type="entry name" value="Winged helix' DNA-binding domain"/>
    <property type="match status" value="1"/>
</dbReference>
<dbReference type="InterPro" id="IPR011991">
    <property type="entry name" value="ArsR-like_HTH"/>
</dbReference>
<dbReference type="InterPro" id="IPR036388">
    <property type="entry name" value="WH-like_DNA-bd_sf"/>
</dbReference>
<dbReference type="RefSeq" id="WP_021457589.1">
    <property type="nucleotide sequence ID" value="NZ_CP063052.1"/>
</dbReference>
<keyword evidence="3" id="KW-0804">Transcription</keyword>
<dbReference type="PANTHER" id="PTHR33154:SF28">
    <property type="entry name" value="HTH-TYPE TRANSCRIPTIONAL REGULATOR YGAV-RELATED"/>
    <property type="match status" value="1"/>
</dbReference>
<reference evidence="4" key="1">
    <citation type="journal article" date="2015" name="BMC Genomics">
        <title>Genome mining reveals unlocked bioactive potential of marine Gram-negative bacteria.</title>
        <authorList>
            <person name="Machado H."/>
            <person name="Sonnenschein E.C."/>
            <person name="Melchiorsen J."/>
            <person name="Gram L."/>
        </authorList>
    </citation>
    <scope>NUCLEOTIDE SEQUENCE</scope>
    <source>
        <strain evidence="4">S2052</strain>
    </source>
</reference>
<dbReference type="EMBL" id="JXXR01000002">
    <property type="protein sequence ID" value="KJY77214.1"/>
    <property type="molecule type" value="Genomic_DNA"/>
</dbReference>
<accession>A0A837GAC6</accession>
<evidence type="ECO:0000313" key="4">
    <source>
        <dbReference type="EMBL" id="KJY77214.1"/>
    </source>
</evidence>
<name>A0A837GAC6_9VIBR</name>
<dbReference type="Gene3D" id="1.10.10.10">
    <property type="entry name" value="Winged helix-like DNA-binding domain superfamily/Winged helix DNA-binding domain"/>
    <property type="match status" value="1"/>
</dbReference>
<dbReference type="PRINTS" id="PR00778">
    <property type="entry name" value="HTHARSR"/>
</dbReference>